<protein>
    <submittedName>
        <fullName evidence="1">Uncharacterized protein</fullName>
    </submittedName>
</protein>
<organism evidence="1 2">
    <name type="scientific">Acidipropionibacterium acidipropionici</name>
    <dbReference type="NCBI Taxonomy" id="1748"/>
    <lineage>
        <taxon>Bacteria</taxon>
        <taxon>Bacillati</taxon>
        <taxon>Actinomycetota</taxon>
        <taxon>Actinomycetes</taxon>
        <taxon>Propionibacteriales</taxon>
        <taxon>Propionibacteriaceae</taxon>
        <taxon>Acidipropionibacterium</taxon>
    </lineage>
</organism>
<evidence type="ECO:0000313" key="1">
    <source>
        <dbReference type="EMBL" id="AMS06808.1"/>
    </source>
</evidence>
<proteinExistence type="predicted"/>
<name>A0AAC9FCJ8_9ACTN</name>
<dbReference type="AlphaFoldDB" id="A0AAC9FCJ8"/>
<gene>
    <name evidence="1" type="ORF">AXH35_16500</name>
</gene>
<evidence type="ECO:0000313" key="2">
    <source>
        <dbReference type="Proteomes" id="UP000075221"/>
    </source>
</evidence>
<dbReference type="EMBL" id="CP014352">
    <property type="protein sequence ID" value="AMS06808.1"/>
    <property type="molecule type" value="Genomic_DNA"/>
</dbReference>
<accession>A0AAC9FCJ8</accession>
<sequence>MSAARGVADGVEEKCGVGLREGEAVPVDAFGEAEAAGADPASDGPQAAVRMMREASVIATRDLCMV</sequence>
<reference evidence="1 2" key="1">
    <citation type="submission" date="2016-02" db="EMBL/GenBank/DDBJ databases">
        <title>Complete Genome Sequence of Propionibacterium acidipropionici ATCC 55737.</title>
        <authorList>
            <person name="Luna Flores C.H."/>
            <person name="Nielsen L.K."/>
            <person name="Marcellin E."/>
        </authorList>
    </citation>
    <scope>NUCLEOTIDE SEQUENCE [LARGE SCALE GENOMIC DNA]</scope>
    <source>
        <strain evidence="1 2">ATCC 55737</strain>
    </source>
</reference>
<dbReference type="Proteomes" id="UP000075221">
    <property type="component" value="Chromosome"/>
</dbReference>